<organism evidence="1 2">
    <name type="scientific">Sphingobacterium paucimobilis HER1398</name>
    <dbReference type="NCBI Taxonomy" id="1346330"/>
    <lineage>
        <taxon>Bacteria</taxon>
        <taxon>Pseudomonadati</taxon>
        <taxon>Bacteroidota</taxon>
        <taxon>Sphingobacteriia</taxon>
        <taxon>Sphingobacteriales</taxon>
        <taxon>Sphingobacteriaceae</taxon>
        <taxon>Sphingobacterium</taxon>
    </lineage>
</organism>
<dbReference type="AlphaFoldDB" id="U2HW06"/>
<reference evidence="1 2" key="1">
    <citation type="journal article" date="2013" name="Genome Announc.">
        <title>The Draft Genome Sequence of Sphingomonas paucimobilis Strain HER1398 (Proteobacteria), Host to the Giant PAU Phage, Indicates That It Is a Member of the Genus Sphingobacterium (Bacteroidetes).</title>
        <authorList>
            <person name="White R.A.III."/>
            <person name="Suttle C.A."/>
        </authorList>
    </citation>
    <scope>NUCLEOTIDE SEQUENCE [LARGE SCALE GENOMIC DNA]</scope>
    <source>
        <strain evidence="1 2">HER1398</strain>
    </source>
</reference>
<evidence type="ECO:0000313" key="2">
    <source>
        <dbReference type="Proteomes" id="UP000016584"/>
    </source>
</evidence>
<comment type="caution">
    <text evidence="1">The sequence shown here is derived from an EMBL/GenBank/DDBJ whole genome shotgun (WGS) entry which is preliminary data.</text>
</comment>
<name>U2HW06_9SPHI</name>
<dbReference type="EMBL" id="ATDL01000014">
    <property type="protein sequence ID" value="ERJ59707.1"/>
    <property type="molecule type" value="Genomic_DNA"/>
</dbReference>
<dbReference type="PATRIC" id="fig|1346330.5.peg.1869"/>
<dbReference type="STRING" id="1346330.M472_13080"/>
<evidence type="ECO:0000313" key="1">
    <source>
        <dbReference type="EMBL" id="ERJ59707.1"/>
    </source>
</evidence>
<sequence length="48" mass="5698">MNLSFSIAIVFESTGCSYFVKRKNKKILLYLAKKNTFKNKFVGFYVYF</sequence>
<dbReference type="Proteomes" id="UP000016584">
    <property type="component" value="Unassembled WGS sequence"/>
</dbReference>
<proteinExistence type="predicted"/>
<keyword evidence="2" id="KW-1185">Reference proteome</keyword>
<accession>U2HW06</accession>
<protein>
    <submittedName>
        <fullName evidence="1">Uncharacterized protein</fullName>
    </submittedName>
</protein>
<gene>
    <name evidence="1" type="ORF">M472_13080</name>
</gene>